<dbReference type="Pfam" id="PF00356">
    <property type="entry name" value="LacI"/>
    <property type="match status" value="1"/>
</dbReference>
<dbReference type="InterPro" id="IPR000843">
    <property type="entry name" value="HTH_LacI"/>
</dbReference>
<keyword evidence="7" id="KW-1185">Reference proteome</keyword>
<sequence length="336" mass="37708">MVTIKELANILGISTTTVSNVIHGKTSEVSLATVEKVQKLLEEYDYTPNINARNLAQNRSKIIGMALFSNEDKYKNIVADPFFGSLVGAIEKEVRKNNYFFMLYVSDDISEIIRYVSSWNVDGLITVGMNRDEYLKIRGRYKKPIVLIDSYAPKDIMDYVNVGLDDEGGGYIMTKYLIENGHREIAFICDNLEGVDYMRYRGFKKAVGEAGIVFDKKNLIIISPVEGETAVSMSEVYEAAQRVTAMFCCSDNYALQVTNELFARGMDVPGDVSIAGFDDNIFAKVCRPALTTVYQDVDRKGTVAVEKLMAMLRGEENPKDEILPVKIVVRDSVRKL</sequence>
<dbReference type="Gene3D" id="3.40.50.2300">
    <property type="match status" value="2"/>
</dbReference>
<feature type="domain" description="HTH lacI-type" evidence="4">
    <location>
        <begin position="2"/>
        <end position="57"/>
    </location>
</feature>
<dbReference type="CDD" id="cd00093">
    <property type="entry name" value="HTH_XRE"/>
    <property type="match status" value="1"/>
</dbReference>
<dbReference type="InterPro" id="IPR001387">
    <property type="entry name" value="Cro/C1-type_HTH"/>
</dbReference>
<name>A0AB73SYK2_9FIRM</name>
<keyword evidence="2" id="KW-0238">DNA-binding</keyword>
<dbReference type="GO" id="GO:0003700">
    <property type="term" value="F:DNA-binding transcription factor activity"/>
    <property type="evidence" value="ECO:0007669"/>
    <property type="project" value="TreeGrafter"/>
</dbReference>
<dbReference type="Gene3D" id="1.10.260.40">
    <property type="entry name" value="lambda repressor-like DNA-binding domains"/>
    <property type="match status" value="1"/>
</dbReference>
<dbReference type="CDD" id="cd06267">
    <property type="entry name" value="PBP1_LacI_sugar_binding-like"/>
    <property type="match status" value="1"/>
</dbReference>
<evidence type="ECO:0000313" key="7">
    <source>
        <dbReference type="Proteomes" id="UP000245412"/>
    </source>
</evidence>
<dbReference type="InterPro" id="IPR010982">
    <property type="entry name" value="Lambda_DNA-bd_dom_sf"/>
</dbReference>
<gene>
    <name evidence="6" type="ORF">C7383_11854</name>
</gene>
<dbReference type="GO" id="GO:0000976">
    <property type="term" value="F:transcription cis-regulatory region binding"/>
    <property type="evidence" value="ECO:0007669"/>
    <property type="project" value="TreeGrafter"/>
</dbReference>
<evidence type="ECO:0000313" key="6">
    <source>
        <dbReference type="EMBL" id="PWJ72443.1"/>
    </source>
</evidence>
<dbReference type="InterPro" id="IPR046335">
    <property type="entry name" value="LacI/GalR-like_sensor"/>
</dbReference>
<feature type="domain" description="HTH cro/C1-type" evidence="5">
    <location>
        <begin position="3"/>
        <end position="47"/>
    </location>
</feature>
<dbReference type="Proteomes" id="UP000245412">
    <property type="component" value="Unassembled WGS sequence"/>
</dbReference>
<dbReference type="EMBL" id="QGGY01000018">
    <property type="protein sequence ID" value="PWJ72443.1"/>
    <property type="molecule type" value="Genomic_DNA"/>
</dbReference>
<protein>
    <submittedName>
        <fullName evidence="6">LacI family transcriptional regulator</fullName>
    </submittedName>
</protein>
<dbReference type="PROSITE" id="PS50932">
    <property type="entry name" value="HTH_LACI_2"/>
    <property type="match status" value="1"/>
</dbReference>
<dbReference type="Pfam" id="PF13377">
    <property type="entry name" value="Peripla_BP_3"/>
    <property type="match status" value="1"/>
</dbReference>
<comment type="caution">
    <text evidence="6">The sequence shown here is derived from an EMBL/GenBank/DDBJ whole genome shotgun (WGS) entry which is preliminary data.</text>
</comment>
<evidence type="ECO:0000256" key="2">
    <source>
        <dbReference type="ARBA" id="ARBA00023125"/>
    </source>
</evidence>
<proteinExistence type="predicted"/>
<evidence type="ECO:0000256" key="3">
    <source>
        <dbReference type="ARBA" id="ARBA00023163"/>
    </source>
</evidence>
<organism evidence="6 7">
    <name type="scientific">Murimonas intestini</name>
    <dbReference type="NCBI Taxonomy" id="1337051"/>
    <lineage>
        <taxon>Bacteria</taxon>
        <taxon>Bacillati</taxon>
        <taxon>Bacillota</taxon>
        <taxon>Clostridia</taxon>
        <taxon>Lachnospirales</taxon>
        <taxon>Lachnospiraceae</taxon>
        <taxon>Murimonas</taxon>
    </lineage>
</organism>
<keyword evidence="3" id="KW-0804">Transcription</keyword>
<dbReference type="AlphaFoldDB" id="A0AB73SYK2"/>
<dbReference type="SUPFAM" id="SSF47413">
    <property type="entry name" value="lambda repressor-like DNA-binding domains"/>
    <property type="match status" value="1"/>
</dbReference>
<dbReference type="SUPFAM" id="SSF53822">
    <property type="entry name" value="Periplasmic binding protein-like I"/>
    <property type="match status" value="1"/>
</dbReference>
<evidence type="ECO:0000259" key="4">
    <source>
        <dbReference type="PROSITE" id="PS50932"/>
    </source>
</evidence>
<accession>A0AB73SYK2</accession>
<reference evidence="6 7" key="1">
    <citation type="submission" date="2018-05" db="EMBL/GenBank/DDBJ databases">
        <authorList>
            <person name="Goeker M."/>
            <person name="Huntemann M."/>
            <person name="Clum A."/>
            <person name="Pillay M."/>
            <person name="Palaniappan K."/>
            <person name="Varghese N."/>
            <person name="Mikhailova N."/>
            <person name="Stamatis D."/>
            <person name="Reddy T."/>
            <person name="Daum C."/>
            <person name="Shapiro N."/>
            <person name="Ivanova N."/>
            <person name="Kyrpides N."/>
            <person name="Woyke T."/>
        </authorList>
    </citation>
    <scope>NUCLEOTIDE SEQUENCE [LARGE SCALE GENOMIC DNA]</scope>
    <source>
        <strain evidence="6 7">DSM 26524</strain>
    </source>
</reference>
<evidence type="ECO:0000259" key="5">
    <source>
        <dbReference type="PROSITE" id="PS50943"/>
    </source>
</evidence>
<dbReference type="InterPro" id="IPR028082">
    <property type="entry name" value="Peripla_BP_I"/>
</dbReference>
<dbReference type="RefSeq" id="WP_109748443.1">
    <property type="nucleotide sequence ID" value="NZ_CANTIO010000020.1"/>
</dbReference>
<dbReference type="PANTHER" id="PTHR30146">
    <property type="entry name" value="LACI-RELATED TRANSCRIPTIONAL REPRESSOR"/>
    <property type="match status" value="1"/>
</dbReference>
<dbReference type="PROSITE" id="PS50943">
    <property type="entry name" value="HTH_CROC1"/>
    <property type="match status" value="1"/>
</dbReference>
<keyword evidence="1" id="KW-0805">Transcription regulation</keyword>
<evidence type="ECO:0000256" key="1">
    <source>
        <dbReference type="ARBA" id="ARBA00023015"/>
    </source>
</evidence>
<dbReference type="SMART" id="SM00354">
    <property type="entry name" value="HTH_LACI"/>
    <property type="match status" value="1"/>
</dbReference>
<dbReference type="PANTHER" id="PTHR30146:SF24">
    <property type="entry name" value="XYLOSE OPERON REGULATORY PROTEIN"/>
    <property type="match status" value="1"/>
</dbReference>